<dbReference type="InterPro" id="IPR012677">
    <property type="entry name" value="Nucleotide-bd_a/b_plait_sf"/>
</dbReference>
<feature type="region of interest" description="Disordered" evidence="3">
    <location>
        <begin position="237"/>
        <end position="296"/>
    </location>
</feature>
<comment type="caution">
    <text evidence="5">The sequence shown here is derived from an EMBL/GenBank/DDBJ whole genome shotgun (WGS) entry which is preliminary data.</text>
</comment>
<dbReference type="AlphaFoldDB" id="A0AAD6PUF5"/>
<feature type="compositionally biased region" description="Gly residues" evidence="3">
    <location>
        <begin position="267"/>
        <end position="279"/>
    </location>
</feature>
<feature type="compositionally biased region" description="Basic and acidic residues" evidence="3">
    <location>
        <begin position="287"/>
        <end position="296"/>
    </location>
</feature>
<dbReference type="GO" id="GO:0003729">
    <property type="term" value="F:mRNA binding"/>
    <property type="evidence" value="ECO:0007669"/>
    <property type="project" value="TreeGrafter"/>
</dbReference>
<keyword evidence="6" id="KW-1185">Reference proteome</keyword>
<dbReference type="CDD" id="cd12680">
    <property type="entry name" value="RRM_THOC4"/>
    <property type="match status" value="1"/>
</dbReference>
<reference evidence="5" key="1">
    <citation type="journal article" date="2023" name="Mol. Ecol. Resour.">
        <title>Chromosome-level genome assembly of a triploid poplar Populus alba 'Berolinensis'.</title>
        <authorList>
            <person name="Chen S."/>
            <person name="Yu Y."/>
            <person name="Wang X."/>
            <person name="Wang S."/>
            <person name="Zhang T."/>
            <person name="Zhou Y."/>
            <person name="He R."/>
            <person name="Meng N."/>
            <person name="Wang Y."/>
            <person name="Liu W."/>
            <person name="Liu Z."/>
            <person name="Liu J."/>
            <person name="Guo Q."/>
            <person name="Huang H."/>
            <person name="Sederoff R.R."/>
            <person name="Wang G."/>
            <person name="Qu G."/>
            <person name="Chen S."/>
        </authorList>
    </citation>
    <scope>NUCLEOTIDE SEQUENCE</scope>
    <source>
        <strain evidence="5">SC-2020</strain>
    </source>
</reference>
<dbReference type="SMART" id="SM01218">
    <property type="entry name" value="FoP_duplication"/>
    <property type="match status" value="1"/>
</dbReference>
<evidence type="ECO:0000259" key="4">
    <source>
        <dbReference type="PROSITE" id="PS50102"/>
    </source>
</evidence>
<dbReference type="PANTHER" id="PTHR19965:SF33">
    <property type="entry name" value="THO COMPLEX SUBUNIT 4D"/>
    <property type="match status" value="1"/>
</dbReference>
<evidence type="ECO:0000313" key="5">
    <source>
        <dbReference type="EMBL" id="KAJ6960639.1"/>
    </source>
</evidence>
<evidence type="ECO:0000256" key="3">
    <source>
        <dbReference type="SAM" id="MobiDB-lite"/>
    </source>
</evidence>
<proteinExistence type="predicted"/>
<dbReference type="PROSITE" id="PS50102">
    <property type="entry name" value="RRM"/>
    <property type="match status" value="1"/>
</dbReference>
<accession>A0AAD6PUF5</accession>
<dbReference type="InterPro" id="IPR000504">
    <property type="entry name" value="RRM_dom"/>
</dbReference>
<evidence type="ECO:0000313" key="6">
    <source>
        <dbReference type="Proteomes" id="UP001164929"/>
    </source>
</evidence>
<dbReference type="InterPro" id="IPR051229">
    <property type="entry name" value="ALYREF_mRNA_export"/>
</dbReference>
<dbReference type="PANTHER" id="PTHR19965">
    <property type="entry name" value="RNA AND EXPORT FACTOR BINDING PROTEIN"/>
    <property type="match status" value="1"/>
</dbReference>
<gene>
    <name evidence="5" type="ORF">NC653_038608</name>
</gene>
<name>A0AAD6PUF5_9ROSI</name>
<dbReference type="SMART" id="SM00360">
    <property type="entry name" value="RRM"/>
    <property type="match status" value="1"/>
</dbReference>
<dbReference type="Pfam" id="PF00076">
    <property type="entry name" value="RRM_1"/>
    <property type="match status" value="1"/>
</dbReference>
<dbReference type="InterPro" id="IPR025715">
    <property type="entry name" value="FoP_C"/>
</dbReference>
<dbReference type="SUPFAM" id="SSF54928">
    <property type="entry name" value="RNA-binding domain, RBD"/>
    <property type="match status" value="1"/>
</dbReference>
<dbReference type="EMBL" id="JAQIZT010000017">
    <property type="protein sequence ID" value="KAJ6960639.1"/>
    <property type="molecule type" value="Genomic_DNA"/>
</dbReference>
<feature type="compositionally biased region" description="Basic residues" evidence="3">
    <location>
        <begin position="62"/>
        <end position="75"/>
    </location>
</feature>
<feature type="region of interest" description="Disordered" evidence="3">
    <location>
        <begin position="56"/>
        <end position="82"/>
    </location>
</feature>
<dbReference type="GO" id="GO:0006406">
    <property type="term" value="P:mRNA export from nucleus"/>
    <property type="evidence" value="ECO:0007669"/>
    <property type="project" value="TreeGrafter"/>
</dbReference>
<dbReference type="Pfam" id="PF13865">
    <property type="entry name" value="FoP_duplication"/>
    <property type="match status" value="1"/>
</dbReference>
<dbReference type="Gene3D" id="3.30.70.330">
    <property type="match status" value="1"/>
</dbReference>
<sequence length="310" mass="33921">MDSDKRRWMLSPGMAVTSYGVLGLLTAHFLKNVCAAAAISMAATVDMSLDDIIKKNRERGRGRGRASRGRGRGRGPVRSFNNGRMSGVVRRGPLSVNTWPSKYSIAKASSKLWMPSRRVRSLPWQHDLLEDSIRAAGITGVEVGTKLYVSNLDYGVTNEDIRELFAEVGDLKRYTVHYDKDGRSSGSAEVMYTRRSDAFAALKKYNNVLLDGKPMKIEIVGPNPAVPISARMNVAGANGKKKRTVVTTQSHRGGGNLRNGTRNGRGQAPGRGRGQAPGRGRGRGKKHPVEKSVDELDKELESYHAEAMQT</sequence>
<dbReference type="InterPro" id="IPR035979">
    <property type="entry name" value="RBD_domain_sf"/>
</dbReference>
<evidence type="ECO:0000256" key="2">
    <source>
        <dbReference type="PROSITE-ProRule" id="PRU00176"/>
    </source>
</evidence>
<dbReference type="GO" id="GO:0005634">
    <property type="term" value="C:nucleus"/>
    <property type="evidence" value="ECO:0007669"/>
    <property type="project" value="TreeGrafter"/>
</dbReference>
<protein>
    <recommendedName>
        <fullName evidence="4">RRM domain-containing protein</fullName>
    </recommendedName>
</protein>
<dbReference type="Proteomes" id="UP001164929">
    <property type="component" value="Chromosome 17"/>
</dbReference>
<keyword evidence="1 2" id="KW-0694">RNA-binding</keyword>
<evidence type="ECO:0000256" key="1">
    <source>
        <dbReference type="ARBA" id="ARBA00022884"/>
    </source>
</evidence>
<feature type="domain" description="RRM" evidence="4">
    <location>
        <begin position="145"/>
        <end position="222"/>
    </location>
</feature>
<organism evidence="5 6">
    <name type="scientific">Populus alba x Populus x berolinensis</name>
    <dbReference type="NCBI Taxonomy" id="444605"/>
    <lineage>
        <taxon>Eukaryota</taxon>
        <taxon>Viridiplantae</taxon>
        <taxon>Streptophyta</taxon>
        <taxon>Embryophyta</taxon>
        <taxon>Tracheophyta</taxon>
        <taxon>Spermatophyta</taxon>
        <taxon>Magnoliopsida</taxon>
        <taxon>eudicotyledons</taxon>
        <taxon>Gunneridae</taxon>
        <taxon>Pentapetalae</taxon>
        <taxon>rosids</taxon>
        <taxon>fabids</taxon>
        <taxon>Malpighiales</taxon>
        <taxon>Salicaceae</taxon>
        <taxon>Saliceae</taxon>
        <taxon>Populus</taxon>
    </lineage>
</organism>